<gene>
    <name evidence="1" type="ORF">Tci_932182</name>
</gene>
<sequence length="51" mass="5452">MDEHAEHHMHMAPAASNSTLNPALFDSVLAAARSANIEAAKVEIRPSSKPE</sequence>
<proteinExistence type="predicted"/>
<evidence type="ECO:0000313" key="1">
    <source>
        <dbReference type="EMBL" id="GFD60213.1"/>
    </source>
</evidence>
<comment type="caution">
    <text evidence="1">The sequence shown here is derived from an EMBL/GenBank/DDBJ whole genome shotgun (WGS) entry which is preliminary data.</text>
</comment>
<reference evidence="1" key="1">
    <citation type="journal article" date="2019" name="Sci. Rep.">
        <title>Draft genome of Tanacetum cinerariifolium, the natural source of mosquito coil.</title>
        <authorList>
            <person name="Yamashiro T."/>
            <person name="Shiraishi A."/>
            <person name="Satake H."/>
            <person name="Nakayama K."/>
        </authorList>
    </citation>
    <scope>NUCLEOTIDE SEQUENCE</scope>
</reference>
<protein>
    <submittedName>
        <fullName evidence="1">Uncharacterized protein</fullName>
    </submittedName>
</protein>
<dbReference type="EMBL" id="BKCJ011874945">
    <property type="protein sequence ID" value="GFD60213.1"/>
    <property type="molecule type" value="Genomic_DNA"/>
</dbReference>
<dbReference type="AlphaFoldDB" id="A0A699XLT1"/>
<organism evidence="1">
    <name type="scientific">Tanacetum cinerariifolium</name>
    <name type="common">Dalmatian daisy</name>
    <name type="synonym">Chrysanthemum cinerariifolium</name>
    <dbReference type="NCBI Taxonomy" id="118510"/>
    <lineage>
        <taxon>Eukaryota</taxon>
        <taxon>Viridiplantae</taxon>
        <taxon>Streptophyta</taxon>
        <taxon>Embryophyta</taxon>
        <taxon>Tracheophyta</taxon>
        <taxon>Spermatophyta</taxon>
        <taxon>Magnoliopsida</taxon>
        <taxon>eudicotyledons</taxon>
        <taxon>Gunneridae</taxon>
        <taxon>Pentapetalae</taxon>
        <taxon>asterids</taxon>
        <taxon>campanulids</taxon>
        <taxon>Asterales</taxon>
        <taxon>Asteraceae</taxon>
        <taxon>Asteroideae</taxon>
        <taxon>Anthemideae</taxon>
        <taxon>Anthemidinae</taxon>
        <taxon>Tanacetum</taxon>
    </lineage>
</organism>
<accession>A0A699XLT1</accession>
<feature type="non-terminal residue" evidence="1">
    <location>
        <position position="51"/>
    </location>
</feature>
<name>A0A699XLT1_TANCI</name>